<keyword evidence="7" id="KW-0576">Peroxisome</keyword>
<evidence type="ECO:0000313" key="10">
    <source>
        <dbReference type="Proteomes" id="UP000663879"/>
    </source>
</evidence>
<evidence type="ECO:0000313" key="9">
    <source>
        <dbReference type="EMBL" id="CAF0745307.1"/>
    </source>
</evidence>
<dbReference type="GO" id="GO:0016560">
    <property type="term" value="P:protein import into peroxisome matrix, docking"/>
    <property type="evidence" value="ECO:0007669"/>
    <property type="project" value="TreeGrafter"/>
</dbReference>
<evidence type="ECO:0000256" key="2">
    <source>
        <dbReference type="ARBA" id="ARBA00004496"/>
    </source>
</evidence>
<dbReference type="GO" id="GO:0005778">
    <property type="term" value="C:peroxisomal membrane"/>
    <property type="evidence" value="ECO:0007669"/>
    <property type="project" value="TreeGrafter"/>
</dbReference>
<feature type="repeat" description="TPR" evidence="8">
    <location>
        <begin position="482"/>
        <end position="515"/>
    </location>
</feature>
<keyword evidence="5" id="KW-0677">Repeat</keyword>
<evidence type="ECO:0000256" key="7">
    <source>
        <dbReference type="ARBA" id="ARBA00023140"/>
    </source>
</evidence>
<accession>A0A813P5G3</accession>
<dbReference type="PANTHER" id="PTHR10130">
    <property type="entry name" value="PEROXISOMAL TARGETING SIGNAL 1 RECEPTOR PEX5"/>
    <property type="match status" value="1"/>
</dbReference>
<evidence type="ECO:0000256" key="1">
    <source>
        <dbReference type="ARBA" id="ARBA00004275"/>
    </source>
</evidence>
<keyword evidence="4" id="KW-0963">Cytoplasm</keyword>
<dbReference type="PROSITE" id="PS50005">
    <property type="entry name" value="TPR"/>
    <property type="match status" value="3"/>
</dbReference>
<protein>
    <recommendedName>
        <fullName evidence="11">Peroxin-5</fullName>
    </recommendedName>
</protein>
<evidence type="ECO:0000256" key="5">
    <source>
        <dbReference type="ARBA" id="ARBA00022737"/>
    </source>
</evidence>
<evidence type="ECO:0008006" key="11">
    <source>
        <dbReference type="Google" id="ProtNLM"/>
    </source>
</evidence>
<dbReference type="SMART" id="SM00028">
    <property type="entry name" value="TPR"/>
    <property type="match status" value="4"/>
</dbReference>
<dbReference type="EMBL" id="CAJNOC010000325">
    <property type="protein sequence ID" value="CAF0745307.1"/>
    <property type="molecule type" value="Genomic_DNA"/>
</dbReference>
<evidence type="ECO:0000256" key="3">
    <source>
        <dbReference type="ARBA" id="ARBA00005348"/>
    </source>
</evidence>
<dbReference type="PANTHER" id="PTHR10130:SF0">
    <property type="entry name" value="GH08708P"/>
    <property type="match status" value="1"/>
</dbReference>
<dbReference type="GO" id="GO:0005052">
    <property type="term" value="F:peroxisome matrix targeting signal-1 binding"/>
    <property type="evidence" value="ECO:0007669"/>
    <property type="project" value="TreeGrafter"/>
</dbReference>
<feature type="repeat" description="TPR" evidence="8">
    <location>
        <begin position="516"/>
        <end position="549"/>
    </location>
</feature>
<dbReference type="SUPFAM" id="SSF48452">
    <property type="entry name" value="TPR-like"/>
    <property type="match status" value="1"/>
</dbReference>
<gene>
    <name evidence="9" type="ORF">OXX778_LOCUS3615</name>
</gene>
<dbReference type="InterPro" id="IPR011990">
    <property type="entry name" value="TPR-like_helical_dom_sf"/>
</dbReference>
<comment type="subcellular location">
    <subcellularLocation>
        <location evidence="2">Cytoplasm</location>
    </subcellularLocation>
    <subcellularLocation>
        <location evidence="1">Peroxisome</location>
    </subcellularLocation>
</comment>
<evidence type="ECO:0000256" key="6">
    <source>
        <dbReference type="ARBA" id="ARBA00022803"/>
    </source>
</evidence>
<name>A0A813P5G3_9BILA</name>
<dbReference type="OrthoDB" id="10006023at2759"/>
<feature type="repeat" description="TPR" evidence="8">
    <location>
        <begin position="353"/>
        <end position="386"/>
    </location>
</feature>
<dbReference type="InterPro" id="IPR019734">
    <property type="entry name" value="TPR_rpt"/>
</dbReference>
<dbReference type="Proteomes" id="UP000663879">
    <property type="component" value="Unassembled WGS sequence"/>
</dbReference>
<dbReference type="AlphaFoldDB" id="A0A813P5G3"/>
<keyword evidence="10" id="KW-1185">Reference proteome</keyword>
<reference evidence="9" key="1">
    <citation type="submission" date="2021-02" db="EMBL/GenBank/DDBJ databases">
        <authorList>
            <person name="Nowell W R."/>
        </authorList>
    </citation>
    <scope>NUCLEOTIDE SEQUENCE</scope>
    <source>
        <strain evidence="9">Ploen Becks lab</strain>
    </source>
</reference>
<dbReference type="Pfam" id="PF13414">
    <property type="entry name" value="TPR_11"/>
    <property type="match status" value="1"/>
</dbReference>
<keyword evidence="6 8" id="KW-0802">TPR repeat</keyword>
<comment type="similarity">
    <text evidence="3">Belongs to the peroxisomal targeting signal receptor family.</text>
</comment>
<proteinExistence type="inferred from homology"/>
<comment type="caution">
    <text evidence="9">The sequence shown here is derived from an EMBL/GenBank/DDBJ whole genome shotgun (WGS) entry which is preliminary data.</text>
</comment>
<organism evidence="9 10">
    <name type="scientific">Brachionus calyciflorus</name>
    <dbReference type="NCBI Taxonomy" id="104777"/>
    <lineage>
        <taxon>Eukaryota</taxon>
        <taxon>Metazoa</taxon>
        <taxon>Spiralia</taxon>
        <taxon>Gnathifera</taxon>
        <taxon>Rotifera</taxon>
        <taxon>Eurotatoria</taxon>
        <taxon>Monogononta</taxon>
        <taxon>Pseudotrocha</taxon>
        <taxon>Ploima</taxon>
        <taxon>Brachionidae</taxon>
        <taxon>Brachionus</taxon>
    </lineage>
</organism>
<evidence type="ECO:0000256" key="4">
    <source>
        <dbReference type="ARBA" id="ARBA00022490"/>
    </source>
</evidence>
<dbReference type="Gene3D" id="1.25.40.10">
    <property type="entry name" value="Tetratricopeptide repeat domain"/>
    <property type="match status" value="1"/>
</dbReference>
<evidence type="ECO:0000256" key="8">
    <source>
        <dbReference type="PROSITE-ProRule" id="PRU00339"/>
    </source>
</evidence>
<dbReference type="InterPro" id="IPR024111">
    <property type="entry name" value="PEX5/PEX5L"/>
</dbReference>
<sequence length="634" mass="73134">MIKGLIENECAGQNSLVRLASHFANTNESNAIRNLRSLELNSQLSSDSLVDEYLSMEHNHARLQAPRTFHMETLFNELKQIDKPGLNQNVTSTTNVDWSNDLLWDSIKKQRDEAKSYQWSTDYLIQNETNILDETWENMMVKNTKNPNELLIQNSLSNGFIKNSDSLIATNQLNEEMRKTANELLDSMQDNRFSETEFTQFVRNLSVNGLNSTDNAKQKNLDDNFSLLDSICEQDNLNFDENKDISNDWVNEFQNSLNQSVGSVTSTNNNEQSYWNDLQNEWNAVASENPDHSWLDDFQKIFDSYRNYEFDKENPLAMHPNPFEEGLERLKSHDIVNAVLLFEVAVQKDPQNMLAWEYLGRTQVENEQDPQAIRALRKCLDLKPDNLVALSTLATSYTNESMQRLAFDSLVKWIKNHQDYSHLLKNDDQAERLVASSEQLNQYMSSNPFYMTQLGIVSANDFMDLQEIYLKAVRESPNRIDPDLQCCLGILFHLSGEYDKAADCFKTALQIKPNDHLLWNKLGATYANNNRNEEAIDSYYQALKLCPGFVRARYNLGIGCMNLGAYREAVEHFLTALYQQSQANIGEKTKNKNQQMSDTIWSTLRLSLSYLNRTDLYQACISKDLDHLKKEFNI</sequence>
<dbReference type="GO" id="GO:0005829">
    <property type="term" value="C:cytosol"/>
    <property type="evidence" value="ECO:0007669"/>
    <property type="project" value="TreeGrafter"/>
</dbReference>